<sequence length="898" mass="102669">MEGYRDMSESNRTKVHVIPHTHWDREWYFTTSRSKVYLVKHVKEVLNALENIEGFHYYLLDAQGSLLDDYIRWCPEDEERIRQLVSAKRLMTGPWYTQTDQLVISSESMVRNLYYGMKTAQKYGHAMKVGYVPDAFGQSAQMPQIYREFGIERFLFWRGVSDNTNPHTEFTWEGSDGSRVFAVQMPFGYYYGGNIPENEEDLIPYLEKQIGALERKASTKHIYFPNGFDQAPVRLNLPQLIERFNTLDTEREYVMNEPERFLAEIEADSQDLPVLRGELMEAKHMRIHKSIFSTRADLKQQNNRIENLIANTLEPVLAISHSLGHDYPHRIVEDIWKLLFENAAHDSIGGCNSDTTNQDVAFRYKQAYDIALNLLDLHMRMIASTIQQEETFAFTLFNTLPYVRGGVTEIEAYIPEESFVIRDTKGRELAYTILEKVDQTDYVLGQHIDLNPSRKVHLPERVYRAKLLVELQEVPAMGYTQIIFDFSQGAAPVMERRNGDTIENEHFTIALQANGTLQITDKRSGQVYANQMVFEDNGDDGDSYNYSPPERDLIVSSAGSQMSATTTQTLVSQTLSLRFTLDVPYDLEERAAGITSGALPMQVEISLRKGEKLIRFHVQVQNEVFSHRLRVLFDTGIASALSIADQPFGVISRPTSLPEVEVWEREQWQEKPITIEAMQSYAGLNNGSHGMAVMTEGVREYEIVGKKMDTIALTLFRTFGFMGKENLLYRPGRASGEKIVATPDAQLLGELSFTFGLHIQTSGFDEANVARAAREYLTPISSYQLCDFLNGRLIFAFRDEERVLEPDYSLMSFSDDSNVVLSSFKKAEESDGYIVRVFNPYLSQSANVNMHFNQPVHAERVSLGEQPLEPQQRLTEGEEVVRFPELTHCKLMTVLVSI</sequence>
<dbReference type="InterPro" id="IPR041147">
    <property type="entry name" value="GH38_C"/>
</dbReference>
<dbReference type="InterPro" id="IPR037094">
    <property type="entry name" value="Glyco_hydro_38_cen_sf"/>
</dbReference>
<feature type="domain" description="Glycoside hydrolase family 38 central" evidence="5">
    <location>
        <begin position="286"/>
        <end position="364"/>
    </location>
</feature>
<dbReference type="SMART" id="SM00872">
    <property type="entry name" value="Alpha-mann_mid"/>
    <property type="match status" value="1"/>
</dbReference>
<evidence type="ECO:0000313" key="7">
    <source>
        <dbReference type="Proteomes" id="UP000187134"/>
    </source>
</evidence>
<dbReference type="GO" id="GO:0004559">
    <property type="term" value="F:alpha-mannosidase activity"/>
    <property type="evidence" value="ECO:0007669"/>
    <property type="project" value="InterPro"/>
</dbReference>
<evidence type="ECO:0000256" key="2">
    <source>
        <dbReference type="ARBA" id="ARBA00022723"/>
    </source>
</evidence>
<dbReference type="InterPro" id="IPR011013">
    <property type="entry name" value="Gal_mutarotase_sf_dom"/>
</dbReference>
<dbReference type="InterPro" id="IPR015341">
    <property type="entry name" value="Glyco_hydro_38_cen"/>
</dbReference>
<dbReference type="PANTHER" id="PTHR46017:SF2">
    <property type="entry name" value="MANNOSYLGLYCERATE HYDROLASE"/>
    <property type="match status" value="1"/>
</dbReference>
<dbReference type="Gene3D" id="3.20.110.10">
    <property type="entry name" value="Glycoside hydrolase 38, N terminal domain"/>
    <property type="match status" value="1"/>
</dbReference>
<protein>
    <submittedName>
        <fullName evidence="6">Alpha-mannosidase</fullName>
    </submittedName>
</protein>
<dbReference type="Gene3D" id="2.70.98.30">
    <property type="entry name" value="Golgi alpha-mannosidase II, domain 4"/>
    <property type="match status" value="1"/>
</dbReference>
<dbReference type="GO" id="GO:0030246">
    <property type="term" value="F:carbohydrate binding"/>
    <property type="evidence" value="ECO:0007669"/>
    <property type="project" value="InterPro"/>
</dbReference>
<dbReference type="NCBIfam" id="NF007331">
    <property type="entry name" value="PRK09819.1"/>
    <property type="match status" value="1"/>
</dbReference>
<dbReference type="EMBL" id="MRTJ01000001">
    <property type="protein sequence ID" value="OMF16676.1"/>
    <property type="molecule type" value="Genomic_DNA"/>
</dbReference>
<organism evidence="6 7">
    <name type="scientific">Paenibacillus amylolyticus</name>
    <dbReference type="NCBI Taxonomy" id="1451"/>
    <lineage>
        <taxon>Bacteria</taxon>
        <taxon>Bacillati</taxon>
        <taxon>Bacillota</taxon>
        <taxon>Bacilli</taxon>
        <taxon>Bacillales</taxon>
        <taxon>Paenibacillaceae</taxon>
        <taxon>Paenibacillus</taxon>
    </lineage>
</organism>
<dbReference type="GO" id="GO:0006013">
    <property type="term" value="P:mannose metabolic process"/>
    <property type="evidence" value="ECO:0007669"/>
    <property type="project" value="InterPro"/>
</dbReference>
<name>A0A1R1C3I7_PAEAM</name>
<dbReference type="SUPFAM" id="SSF88688">
    <property type="entry name" value="Families 57/38 glycoside transferase middle domain"/>
    <property type="match status" value="1"/>
</dbReference>
<evidence type="ECO:0000256" key="1">
    <source>
        <dbReference type="ARBA" id="ARBA00009792"/>
    </source>
</evidence>
<reference evidence="6 7" key="1">
    <citation type="submission" date="2016-11" db="EMBL/GenBank/DDBJ databases">
        <title>Paenibacillus species isolates.</title>
        <authorList>
            <person name="Beno S.M."/>
        </authorList>
    </citation>
    <scope>NUCLEOTIDE SEQUENCE [LARGE SCALE GENOMIC DNA]</scope>
    <source>
        <strain evidence="6 7">FSL H8-0246</strain>
    </source>
</reference>
<comment type="similarity">
    <text evidence="1">Belongs to the glycosyl hydrolase 38 family.</text>
</comment>
<evidence type="ECO:0000313" key="6">
    <source>
        <dbReference type="EMBL" id="OMF16676.1"/>
    </source>
</evidence>
<dbReference type="SUPFAM" id="SSF74650">
    <property type="entry name" value="Galactose mutarotase-like"/>
    <property type="match status" value="1"/>
</dbReference>
<accession>A0A1R1C3I7</accession>
<dbReference type="AlphaFoldDB" id="A0A1R1C3I7"/>
<keyword evidence="4" id="KW-0326">Glycosidase</keyword>
<dbReference type="Pfam" id="PF01074">
    <property type="entry name" value="Glyco_hydro_38N"/>
    <property type="match status" value="1"/>
</dbReference>
<dbReference type="InterPro" id="IPR011682">
    <property type="entry name" value="Glyco_hydro_38_C"/>
</dbReference>
<keyword evidence="2" id="KW-0479">Metal-binding</keyword>
<dbReference type="Pfam" id="PF17677">
    <property type="entry name" value="Glyco_hydro38C2"/>
    <property type="match status" value="1"/>
</dbReference>
<dbReference type="InterPro" id="IPR000602">
    <property type="entry name" value="Glyco_hydro_38_N"/>
</dbReference>
<dbReference type="InterPro" id="IPR011330">
    <property type="entry name" value="Glyco_hydro/deAcase_b/a-brl"/>
</dbReference>
<dbReference type="Gene3D" id="1.20.1270.50">
    <property type="entry name" value="Glycoside hydrolase family 38, central domain"/>
    <property type="match status" value="1"/>
</dbReference>
<evidence type="ECO:0000256" key="3">
    <source>
        <dbReference type="ARBA" id="ARBA00022801"/>
    </source>
</evidence>
<keyword evidence="3" id="KW-0378">Hydrolase</keyword>
<proteinExistence type="inferred from homology"/>
<evidence type="ECO:0000256" key="4">
    <source>
        <dbReference type="ARBA" id="ARBA00023295"/>
    </source>
</evidence>
<dbReference type="PANTHER" id="PTHR46017">
    <property type="entry name" value="ALPHA-MANNOSIDASE 2C1"/>
    <property type="match status" value="1"/>
</dbReference>
<dbReference type="SUPFAM" id="SSF88713">
    <property type="entry name" value="Glycoside hydrolase/deacetylase"/>
    <property type="match status" value="1"/>
</dbReference>
<dbReference type="InterPro" id="IPR027291">
    <property type="entry name" value="Glyco_hydro_38_N_sf"/>
</dbReference>
<dbReference type="Pfam" id="PF07748">
    <property type="entry name" value="Glyco_hydro_38C"/>
    <property type="match status" value="1"/>
</dbReference>
<dbReference type="CDD" id="cd10815">
    <property type="entry name" value="GH38N_AMII_EcMngB_like"/>
    <property type="match status" value="1"/>
</dbReference>
<dbReference type="Proteomes" id="UP000187134">
    <property type="component" value="Unassembled WGS sequence"/>
</dbReference>
<gene>
    <name evidence="6" type="ORF">BK131_01370</name>
</gene>
<dbReference type="GO" id="GO:0009313">
    <property type="term" value="P:oligosaccharide catabolic process"/>
    <property type="evidence" value="ECO:0007669"/>
    <property type="project" value="TreeGrafter"/>
</dbReference>
<dbReference type="GO" id="GO:0046872">
    <property type="term" value="F:metal ion binding"/>
    <property type="evidence" value="ECO:0007669"/>
    <property type="project" value="UniProtKB-KW"/>
</dbReference>
<evidence type="ECO:0000259" key="5">
    <source>
        <dbReference type="SMART" id="SM00872"/>
    </source>
</evidence>
<dbReference type="Pfam" id="PF09261">
    <property type="entry name" value="Alpha-mann_mid"/>
    <property type="match status" value="1"/>
</dbReference>
<dbReference type="InterPro" id="IPR028995">
    <property type="entry name" value="Glyco_hydro_57/38_cen_sf"/>
</dbReference>
<dbReference type="OrthoDB" id="9764050at2"/>
<comment type="caution">
    <text evidence="6">The sequence shown here is derived from an EMBL/GenBank/DDBJ whole genome shotgun (WGS) entry which is preliminary data.</text>
</comment>